<sequence>MTLGKERTSRNHRKRKQGSKEEREADGSAQQAAKENSRAKRGCANDVTVRVRPPPGEFAVGVSRRARGTFTRPRHGETRDARRHGATLSAVSSAAIAGDGSTSGDGSGDRAIVAVLMVYARPYEWFIPPRHPSSSSSSSSSCRASRWGTVVAVRRPTVGESCAPSDASSARDSLAHRGNLPLPRRWQHRTTPERPPRALHTRQRPPHDQRVHPVQRRALGRHTDPLHDTPVFPNFASAATDF</sequence>
<dbReference type="Proteomes" id="UP000007755">
    <property type="component" value="Unassembled WGS sequence"/>
</dbReference>
<name>F4X5I0_ACREC</name>
<gene>
    <name evidence="2" type="ORF">G5I_13613</name>
</gene>
<dbReference type="AlphaFoldDB" id="F4X5I0"/>
<dbReference type="EMBL" id="GL888719">
    <property type="protein sequence ID" value="EGI58270.1"/>
    <property type="molecule type" value="Genomic_DNA"/>
</dbReference>
<accession>F4X5I0</accession>
<evidence type="ECO:0000256" key="1">
    <source>
        <dbReference type="SAM" id="MobiDB-lite"/>
    </source>
</evidence>
<feature type="region of interest" description="Disordered" evidence="1">
    <location>
        <begin position="156"/>
        <end position="242"/>
    </location>
</feature>
<feature type="region of interest" description="Disordered" evidence="1">
    <location>
        <begin position="1"/>
        <end position="90"/>
    </location>
</feature>
<evidence type="ECO:0000313" key="3">
    <source>
        <dbReference type="Proteomes" id="UP000007755"/>
    </source>
</evidence>
<keyword evidence="3" id="KW-1185">Reference proteome</keyword>
<protein>
    <submittedName>
        <fullName evidence="2">Uncharacterized protein</fullName>
    </submittedName>
</protein>
<reference evidence="2" key="1">
    <citation type="submission" date="2011-02" db="EMBL/GenBank/DDBJ databases">
        <title>The genome of the leaf-cutting ant Acromyrmex echinatior suggests key adaptations to social evolution and fungus farming.</title>
        <authorList>
            <person name="Nygaard S."/>
            <person name="Zhang G."/>
        </authorList>
    </citation>
    <scope>NUCLEOTIDE SEQUENCE</scope>
</reference>
<dbReference type="InParanoid" id="F4X5I0"/>
<organism evidence="3">
    <name type="scientific">Acromyrmex echinatior</name>
    <name type="common">Panamanian leafcutter ant</name>
    <name type="synonym">Acromyrmex octospinosus echinatior</name>
    <dbReference type="NCBI Taxonomy" id="103372"/>
    <lineage>
        <taxon>Eukaryota</taxon>
        <taxon>Metazoa</taxon>
        <taxon>Ecdysozoa</taxon>
        <taxon>Arthropoda</taxon>
        <taxon>Hexapoda</taxon>
        <taxon>Insecta</taxon>
        <taxon>Pterygota</taxon>
        <taxon>Neoptera</taxon>
        <taxon>Endopterygota</taxon>
        <taxon>Hymenoptera</taxon>
        <taxon>Apocrita</taxon>
        <taxon>Aculeata</taxon>
        <taxon>Formicoidea</taxon>
        <taxon>Formicidae</taxon>
        <taxon>Myrmicinae</taxon>
        <taxon>Acromyrmex</taxon>
    </lineage>
</organism>
<evidence type="ECO:0000313" key="2">
    <source>
        <dbReference type="EMBL" id="EGI58270.1"/>
    </source>
</evidence>
<proteinExistence type="predicted"/>